<accession>A0A8H5D0U2</accession>
<dbReference type="InterPro" id="IPR045339">
    <property type="entry name" value="DUF6534"/>
</dbReference>
<proteinExistence type="predicted"/>
<keyword evidence="4" id="KW-1185">Reference proteome</keyword>
<comment type="caution">
    <text evidence="3">The sequence shown here is derived from an EMBL/GenBank/DDBJ whole genome shotgun (WGS) entry which is preliminary data.</text>
</comment>
<reference evidence="3 4" key="1">
    <citation type="journal article" date="2020" name="ISME J.">
        <title>Uncovering the hidden diversity of litter-decomposition mechanisms in mushroom-forming fungi.</title>
        <authorList>
            <person name="Floudas D."/>
            <person name="Bentzer J."/>
            <person name="Ahren D."/>
            <person name="Johansson T."/>
            <person name="Persson P."/>
            <person name="Tunlid A."/>
        </authorList>
    </citation>
    <scope>NUCLEOTIDE SEQUENCE [LARGE SCALE GENOMIC DNA]</scope>
    <source>
        <strain evidence="3 4">CBS 146.42</strain>
    </source>
</reference>
<dbReference type="Proteomes" id="UP000559027">
    <property type="component" value="Unassembled WGS sequence"/>
</dbReference>
<evidence type="ECO:0000313" key="4">
    <source>
        <dbReference type="Proteomes" id="UP000559027"/>
    </source>
</evidence>
<feature type="domain" description="DUF6534" evidence="2">
    <location>
        <begin position="166"/>
        <end position="276"/>
    </location>
</feature>
<feature type="transmembrane region" description="Helical" evidence="1">
    <location>
        <begin position="87"/>
        <end position="109"/>
    </location>
</feature>
<dbReference type="EMBL" id="JAACJO010000015">
    <property type="protein sequence ID" value="KAF5350107.1"/>
    <property type="molecule type" value="Genomic_DNA"/>
</dbReference>
<organism evidence="3 4">
    <name type="scientific">Leucocoprinus leucothites</name>
    <dbReference type="NCBI Taxonomy" id="201217"/>
    <lineage>
        <taxon>Eukaryota</taxon>
        <taxon>Fungi</taxon>
        <taxon>Dikarya</taxon>
        <taxon>Basidiomycota</taxon>
        <taxon>Agaricomycotina</taxon>
        <taxon>Agaricomycetes</taxon>
        <taxon>Agaricomycetidae</taxon>
        <taxon>Agaricales</taxon>
        <taxon>Agaricineae</taxon>
        <taxon>Agaricaceae</taxon>
        <taxon>Leucocoprinus</taxon>
    </lineage>
</organism>
<feature type="transmembrane region" description="Helical" evidence="1">
    <location>
        <begin position="202"/>
        <end position="226"/>
    </location>
</feature>
<evidence type="ECO:0000313" key="3">
    <source>
        <dbReference type="EMBL" id="KAF5350107.1"/>
    </source>
</evidence>
<keyword evidence="1" id="KW-0812">Transmembrane</keyword>
<gene>
    <name evidence="3" type="ORF">D9756_009065</name>
</gene>
<evidence type="ECO:0000259" key="2">
    <source>
        <dbReference type="Pfam" id="PF20152"/>
    </source>
</evidence>
<dbReference type="AlphaFoldDB" id="A0A8H5D0U2"/>
<feature type="transmembrane region" description="Helical" evidence="1">
    <location>
        <begin position="47"/>
        <end position="67"/>
    </location>
</feature>
<sequence length="352" mass="39665">MATPLPDNASLVLGPPIVGIVLNWFFYGILVMQYFMYFNSGNRDKIWIRAAVHFIFLLDTIQSIMVMDDLFFWFVYNFSDYTALFKFNIATVDGPFFDAFIMFTVQLVYCWRVRELSKWTILPAMTAFLALVSCVAGMFIGIKDVIIDASLARQYRPVEELWLLASAVTDIIIAASMAYLLTRYRKDNYVISRSMMAVLKRILLLTLETNAVTAAFAIALVLTFFIPPVAEPVRVSNRSSVNLAVLTLKFLENQHKHSTWIYHRYSNCFMVLLNQRIYYNNHGKSIEMATTLGGGSDLGRAQHSGQTHTTGSISMIRFNESRTAMGTGTAIEADIGSKNGQDLIKSLPGDVV</sequence>
<dbReference type="OrthoDB" id="2522538at2759"/>
<dbReference type="PANTHER" id="PTHR40465">
    <property type="entry name" value="CHROMOSOME 1, WHOLE GENOME SHOTGUN SEQUENCE"/>
    <property type="match status" value="1"/>
</dbReference>
<name>A0A8H5D0U2_9AGAR</name>
<protein>
    <recommendedName>
        <fullName evidence="2">DUF6534 domain-containing protein</fullName>
    </recommendedName>
</protein>
<dbReference type="PANTHER" id="PTHR40465:SF1">
    <property type="entry name" value="DUF6534 DOMAIN-CONTAINING PROTEIN"/>
    <property type="match status" value="1"/>
</dbReference>
<keyword evidence="1" id="KW-1133">Transmembrane helix</keyword>
<feature type="transmembrane region" description="Helical" evidence="1">
    <location>
        <begin position="162"/>
        <end position="181"/>
    </location>
</feature>
<dbReference type="Pfam" id="PF20152">
    <property type="entry name" value="DUF6534"/>
    <property type="match status" value="1"/>
</dbReference>
<keyword evidence="1" id="KW-0472">Membrane</keyword>
<evidence type="ECO:0000256" key="1">
    <source>
        <dbReference type="SAM" id="Phobius"/>
    </source>
</evidence>
<feature type="transmembrane region" description="Helical" evidence="1">
    <location>
        <begin position="12"/>
        <end position="35"/>
    </location>
</feature>
<feature type="transmembrane region" description="Helical" evidence="1">
    <location>
        <begin position="121"/>
        <end position="142"/>
    </location>
</feature>